<accession>A0ABR9I2Y9</accession>
<dbReference type="Proteomes" id="UP000631670">
    <property type="component" value="Unassembled WGS sequence"/>
</dbReference>
<name>A0ABR9I2Y9_9PSEU</name>
<evidence type="ECO:0000313" key="1">
    <source>
        <dbReference type="EMBL" id="MBE1497554.1"/>
    </source>
</evidence>
<gene>
    <name evidence="1" type="ORF">H4696_004654</name>
</gene>
<reference evidence="1 2" key="1">
    <citation type="submission" date="2020-10" db="EMBL/GenBank/DDBJ databases">
        <title>Sequencing the genomes of 1000 actinobacteria strains.</title>
        <authorList>
            <person name="Klenk H.-P."/>
        </authorList>
    </citation>
    <scope>NUCLEOTIDE SEQUENCE [LARGE SCALE GENOMIC DNA]</scope>
    <source>
        <strain evidence="1 2">DSM 44653</strain>
    </source>
</reference>
<dbReference type="EMBL" id="JADBEG010000001">
    <property type="protein sequence ID" value="MBE1497554.1"/>
    <property type="molecule type" value="Genomic_DNA"/>
</dbReference>
<protein>
    <submittedName>
        <fullName evidence="1">Uncharacterized protein</fullName>
    </submittedName>
</protein>
<comment type="caution">
    <text evidence="1">The sequence shown here is derived from an EMBL/GenBank/DDBJ whole genome shotgun (WGS) entry which is preliminary data.</text>
</comment>
<sequence length="54" mass="6165">MITRRLAGSTNFVDRDRQRLESDLAALEPRYPTTRSKAARWLRTRIAPGTHSPA</sequence>
<evidence type="ECO:0000313" key="2">
    <source>
        <dbReference type="Proteomes" id="UP000631670"/>
    </source>
</evidence>
<proteinExistence type="predicted"/>
<keyword evidence="2" id="KW-1185">Reference proteome</keyword>
<organism evidence="1 2">
    <name type="scientific">Amycolatopsis lexingtonensis</name>
    <dbReference type="NCBI Taxonomy" id="218822"/>
    <lineage>
        <taxon>Bacteria</taxon>
        <taxon>Bacillati</taxon>
        <taxon>Actinomycetota</taxon>
        <taxon>Actinomycetes</taxon>
        <taxon>Pseudonocardiales</taxon>
        <taxon>Pseudonocardiaceae</taxon>
        <taxon>Amycolatopsis</taxon>
    </lineage>
</organism>